<dbReference type="Pfam" id="PF11799">
    <property type="entry name" value="IMS_C"/>
    <property type="match status" value="1"/>
</dbReference>
<dbReference type="GO" id="GO:0042276">
    <property type="term" value="P:error-prone translesion synthesis"/>
    <property type="evidence" value="ECO:0007669"/>
    <property type="project" value="TreeGrafter"/>
</dbReference>
<dbReference type="AlphaFoldDB" id="A0A133S4C1"/>
<dbReference type="Gene3D" id="3.30.70.270">
    <property type="match status" value="1"/>
</dbReference>
<evidence type="ECO:0000313" key="3">
    <source>
        <dbReference type="EMBL" id="KXA63890.1"/>
    </source>
</evidence>
<dbReference type="GO" id="GO:0006281">
    <property type="term" value="P:DNA repair"/>
    <property type="evidence" value="ECO:0007669"/>
    <property type="project" value="InterPro"/>
</dbReference>
<dbReference type="GO" id="GO:0009432">
    <property type="term" value="P:SOS response"/>
    <property type="evidence" value="ECO:0007669"/>
    <property type="project" value="TreeGrafter"/>
</dbReference>
<dbReference type="PROSITE" id="PS50173">
    <property type="entry name" value="UMUC"/>
    <property type="match status" value="1"/>
</dbReference>
<protein>
    <submittedName>
        <fullName evidence="3">ImpB/MucB/SamB family protein</fullName>
    </submittedName>
</protein>
<reference evidence="3 4" key="1">
    <citation type="submission" date="2016-01" db="EMBL/GenBank/DDBJ databases">
        <authorList>
            <person name="Oliw E.H."/>
        </authorList>
    </citation>
    <scope>NUCLEOTIDE SEQUENCE [LARGE SCALE GENOMIC DNA]</scope>
    <source>
        <strain evidence="3 4">CMW7756B</strain>
    </source>
</reference>
<evidence type="ECO:0000259" key="2">
    <source>
        <dbReference type="PROSITE" id="PS50173"/>
    </source>
</evidence>
<dbReference type="GO" id="GO:0003887">
    <property type="term" value="F:DNA-directed DNA polymerase activity"/>
    <property type="evidence" value="ECO:0007669"/>
    <property type="project" value="TreeGrafter"/>
</dbReference>
<organism evidence="3">
    <name type="scientific">Veillonella atypica</name>
    <dbReference type="NCBI Taxonomy" id="39777"/>
    <lineage>
        <taxon>Bacteria</taxon>
        <taxon>Bacillati</taxon>
        <taxon>Bacillota</taxon>
        <taxon>Negativicutes</taxon>
        <taxon>Veillonellales</taxon>
        <taxon>Veillonellaceae</taxon>
        <taxon>Veillonella</taxon>
    </lineage>
</organism>
<dbReference type="EMBL" id="LRQT01000046">
    <property type="protein sequence ID" value="KXA63890.1"/>
    <property type="molecule type" value="Genomic_DNA"/>
</dbReference>
<dbReference type="STRING" id="39777.B7L28_08705"/>
<dbReference type="RefSeq" id="WP_060807599.1">
    <property type="nucleotide sequence ID" value="NZ_KQ958087.1"/>
</dbReference>
<dbReference type="GO" id="GO:0003684">
    <property type="term" value="F:damaged DNA binding"/>
    <property type="evidence" value="ECO:0007669"/>
    <property type="project" value="InterPro"/>
</dbReference>
<dbReference type="Gene3D" id="3.40.1170.60">
    <property type="match status" value="1"/>
</dbReference>
<dbReference type="SUPFAM" id="SSF100879">
    <property type="entry name" value="Lesion bypass DNA polymerase (Y-family), little finger domain"/>
    <property type="match status" value="1"/>
</dbReference>
<dbReference type="PANTHER" id="PTHR11076">
    <property type="entry name" value="DNA REPAIR POLYMERASE UMUC / TRANSFERASE FAMILY MEMBER"/>
    <property type="match status" value="1"/>
</dbReference>
<accession>A0A133S4C1</accession>
<dbReference type="InterPro" id="IPR043128">
    <property type="entry name" value="Rev_trsase/Diguanyl_cyclase"/>
</dbReference>
<proteinExistence type="inferred from homology"/>
<dbReference type="Gene3D" id="3.30.1490.100">
    <property type="entry name" value="DNA polymerase, Y-family, little finger domain"/>
    <property type="match status" value="1"/>
</dbReference>
<sequence length="427" mass="48041">MGSADTNRMYMCIDLKSFYASVECADLGVDPFTTPLVVADNSRGKGAITLAISPALKKLGVKNRARLFQIPSHIEYITVKPHMKRYMQASAQIYGTLLNYISPEDIHVYSIDEYFIDITPYTNLYKKTSRQLAQLLLDAVLEATHIYATVGIGTNLFLAKIALDILAKHAPDFIGYLDESLFKEQIWHHQPITDIWQIGSGIANRLRKFGAFDLYGITQVPEHKLYKEFGVNAELLIDHAWGRESCTIADIHAYRPSKHSLSQSQILLRNYTADEARLPMREMVESLVLELLQIKAVTKCIHVHIGYAAEDLKSTGGSRTLAHYTDSFQELCPAVLALFDKNKRPHELIRRIAVSFEDLVNKAAVPTEMDLFSNALTDIAEQEEHIQKTMLNIKGRFGKNAILRASSLQEEGTMQFRNTLVGGHNGE</sequence>
<name>A0A133S4C1_9FIRM</name>
<dbReference type="InterPro" id="IPR043502">
    <property type="entry name" value="DNA/RNA_pol_sf"/>
</dbReference>
<comment type="caution">
    <text evidence="3">The sequence shown here is derived from an EMBL/GenBank/DDBJ whole genome shotgun (WGS) entry which is preliminary data.</text>
</comment>
<feature type="domain" description="UmuC" evidence="2">
    <location>
        <begin position="10"/>
        <end position="199"/>
    </location>
</feature>
<evidence type="ECO:0000313" key="4">
    <source>
        <dbReference type="Proteomes" id="UP000070226"/>
    </source>
</evidence>
<dbReference type="Gene3D" id="1.10.150.20">
    <property type="entry name" value="5' to 3' exonuclease, C-terminal subdomain"/>
    <property type="match status" value="1"/>
</dbReference>
<dbReference type="InterPro" id="IPR001126">
    <property type="entry name" value="UmuC"/>
</dbReference>
<dbReference type="SUPFAM" id="SSF56672">
    <property type="entry name" value="DNA/RNA polymerases"/>
    <property type="match status" value="1"/>
</dbReference>
<dbReference type="InterPro" id="IPR017961">
    <property type="entry name" value="DNA_pol_Y-fam_little_finger"/>
</dbReference>
<dbReference type="PATRIC" id="fig|39777.7.peg.1110"/>
<dbReference type="InterPro" id="IPR036775">
    <property type="entry name" value="DNA_pol_Y-fam_lit_finger_sf"/>
</dbReference>
<dbReference type="InterPro" id="IPR050116">
    <property type="entry name" value="DNA_polymerase-Y"/>
</dbReference>
<dbReference type="Pfam" id="PF00817">
    <property type="entry name" value="IMS"/>
    <property type="match status" value="1"/>
</dbReference>
<comment type="similarity">
    <text evidence="1">Belongs to the DNA polymerase type-Y family.</text>
</comment>
<dbReference type="GO" id="GO:0005829">
    <property type="term" value="C:cytosol"/>
    <property type="evidence" value="ECO:0007669"/>
    <property type="project" value="TreeGrafter"/>
</dbReference>
<gene>
    <name evidence="3" type="ORF">HMPREF3233_01143</name>
</gene>
<dbReference type="PANTHER" id="PTHR11076:SF35">
    <property type="entry name" value="DNA REPAIR PROTEIN HOMOLOG YOBH"/>
    <property type="match status" value="1"/>
</dbReference>
<evidence type="ECO:0000256" key="1">
    <source>
        <dbReference type="ARBA" id="ARBA00010945"/>
    </source>
</evidence>
<dbReference type="Proteomes" id="UP000070226">
    <property type="component" value="Unassembled WGS sequence"/>
</dbReference>